<organism evidence="2 3">
    <name type="scientific">Eumeta variegata</name>
    <name type="common">Bagworm moth</name>
    <name type="synonym">Eumeta japonica</name>
    <dbReference type="NCBI Taxonomy" id="151549"/>
    <lineage>
        <taxon>Eukaryota</taxon>
        <taxon>Metazoa</taxon>
        <taxon>Ecdysozoa</taxon>
        <taxon>Arthropoda</taxon>
        <taxon>Hexapoda</taxon>
        <taxon>Insecta</taxon>
        <taxon>Pterygota</taxon>
        <taxon>Neoptera</taxon>
        <taxon>Endopterygota</taxon>
        <taxon>Lepidoptera</taxon>
        <taxon>Glossata</taxon>
        <taxon>Ditrysia</taxon>
        <taxon>Tineoidea</taxon>
        <taxon>Psychidae</taxon>
        <taxon>Oiketicinae</taxon>
        <taxon>Eumeta</taxon>
    </lineage>
</organism>
<protein>
    <submittedName>
        <fullName evidence="2">Uncharacterized protein</fullName>
    </submittedName>
</protein>
<reference evidence="2 3" key="1">
    <citation type="journal article" date="2019" name="Commun. Biol.">
        <title>The bagworm genome reveals a unique fibroin gene that provides high tensile strength.</title>
        <authorList>
            <person name="Kono N."/>
            <person name="Nakamura H."/>
            <person name="Ohtoshi R."/>
            <person name="Tomita M."/>
            <person name="Numata K."/>
            <person name="Arakawa K."/>
        </authorList>
    </citation>
    <scope>NUCLEOTIDE SEQUENCE [LARGE SCALE GENOMIC DNA]</scope>
</reference>
<sequence>MSSGIDSRYQKDSKLRTIPSSKCGTKYTIKIKTGIRSGSGMRIESGAEIESGISIGISGTATGVRSDPNSHREQNWDPTRRLSGPRLRSYSVDICNEGILYIHRQSGGGMLISI</sequence>
<dbReference type="Proteomes" id="UP000299102">
    <property type="component" value="Unassembled WGS sequence"/>
</dbReference>
<feature type="region of interest" description="Disordered" evidence="1">
    <location>
        <begin position="58"/>
        <end position="84"/>
    </location>
</feature>
<gene>
    <name evidence="2" type="ORF">EVAR_75599_1</name>
</gene>
<comment type="caution">
    <text evidence="2">The sequence shown here is derived from an EMBL/GenBank/DDBJ whole genome shotgun (WGS) entry which is preliminary data.</text>
</comment>
<evidence type="ECO:0000313" key="2">
    <source>
        <dbReference type="EMBL" id="GBP19627.1"/>
    </source>
</evidence>
<proteinExistence type="predicted"/>
<keyword evidence="3" id="KW-1185">Reference proteome</keyword>
<evidence type="ECO:0000313" key="3">
    <source>
        <dbReference type="Proteomes" id="UP000299102"/>
    </source>
</evidence>
<feature type="compositionally biased region" description="Basic and acidic residues" evidence="1">
    <location>
        <begin position="68"/>
        <end position="80"/>
    </location>
</feature>
<evidence type="ECO:0000256" key="1">
    <source>
        <dbReference type="SAM" id="MobiDB-lite"/>
    </source>
</evidence>
<dbReference type="EMBL" id="BGZK01000110">
    <property type="protein sequence ID" value="GBP19627.1"/>
    <property type="molecule type" value="Genomic_DNA"/>
</dbReference>
<dbReference type="AlphaFoldDB" id="A0A4C1U062"/>
<accession>A0A4C1U062</accession>
<name>A0A4C1U062_EUMVA</name>